<reference evidence="1" key="1">
    <citation type="submission" date="2020-04" db="EMBL/GenBank/DDBJ databases">
        <authorList>
            <person name="Zhang T."/>
        </authorList>
    </citation>
    <scope>NUCLEOTIDE SEQUENCE</scope>
    <source>
        <strain evidence="1">HKST-UBA79</strain>
    </source>
</reference>
<proteinExistence type="predicted"/>
<sequence length="109" mass="12115">MQTIMAMGIQGLAIFLEQINKGNLPQVEYLYGKSGLDMCLLATRLGFVIPGYTSEPINNMQPQKSREAVQQLKSAGQSKETKFELVATIKDFKQGIESLQHKGVINRLT</sequence>
<dbReference type="AlphaFoldDB" id="A0A955ED94"/>
<evidence type="ECO:0000313" key="2">
    <source>
        <dbReference type="Proteomes" id="UP000740557"/>
    </source>
</evidence>
<evidence type="ECO:0000313" key="1">
    <source>
        <dbReference type="EMBL" id="MCA9308595.1"/>
    </source>
</evidence>
<reference evidence="1" key="2">
    <citation type="journal article" date="2021" name="Microbiome">
        <title>Successional dynamics and alternative stable states in a saline activated sludge microbial community over 9 years.</title>
        <authorList>
            <person name="Wang Y."/>
            <person name="Ye J."/>
            <person name="Ju F."/>
            <person name="Liu L."/>
            <person name="Boyd J.A."/>
            <person name="Deng Y."/>
            <person name="Parks D.H."/>
            <person name="Jiang X."/>
            <person name="Yin X."/>
            <person name="Woodcroft B.J."/>
            <person name="Tyson G.W."/>
            <person name="Hugenholtz P."/>
            <person name="Polz M.F."/>
            <person name="Zhang T."/>
        </authorList>
    </citation>
    <scope>NUCLEOTIDE SEQUENCE</scope>
    <source>
        <strain evidence="1">HKST-UBA79</strain>
    </source>
</reference>
<gene>
    <name evidence="1" type="ORF">KC980_03710</name>
</gene>
<dbReference type="EMBL" id="JAGQNX010000116">
    <property type="protein sequence ID" value="MCA9308595.1"/>
    <property type="molecule type" value="Genomic_DNA"/>
</dbReference>
<protein>
    <submittedName>
        <fullName evidence="1">Uncharacterized protein</fullName>
    </submittedName>
</protein>
<name>A0A955ED94_UNCKA</name>
<comment type="caution">
    <text evidence="1">The sequence shown here is derived from an EMBL/GenBank/DDBJ whole genome shotgun (WGS) entry which is preliminary data.</text>
</comment>
<organism evidence="1 2">
    <name type="scientific">candidate division WWE3 bacterium</name>
    <dbReference type="NCBI Taxonomy" id="2053526"/>
    <lineage>
        <taxon>Bacteria</taxon>
        <taxon>Katanobacteria</taxon>
    </lineage>
</organism>
<dbReference type="Proteomes" id="UP000740557">
    <property type="component" value="Unassembled WGS sequence"/>
</dbReference>
<accession>A0A955ED94</accession>